<protein>
    <recommendedName>
        <fullName evidence="3">Amidohydrolase-related domain-containing protein</fullName>
    </recommendedName>
</protein>
<dbReference type="Proteomes" id="UP000051096">
    <property type="component" value="Unassembled WGS sequence"/>
</dbReference>
<evidence type="ECO:0000313" key="2">
    <source>
        <dbReference type="Proteomes" id="UP000051096"/>
    </source>
</evidence>
<dbReference type="EMBL" id="LJUO01000002">
    <property type="protein sequence ID" value="KPK73810.1"/>
    <property type="molecule type" value="Genomic_DNA"/>
</dbReference>
<evidence type="ECO:0000313" key="1">
    <source>
        <dbReference type="EMBL" id="KPK73810.1"/>
    </source>
</evidence>
<name>A0A0S8GMY6_UNCW3</name>
<evidence type="ECO:0008006" key="3">
    <source>
        <dbReference type="Google" id="ProtNLM"/>
    </source>
</evidence>
<dbReference type="AlphaFoldDB" id="A0A0S8GMY6"/>
<proteinExistence type="predicted"/>
<comment type="caution">
    <text evidence="1">The sequence shown here is derived from an EMBL/GenBank/DDBJ whole genome shotgun (WGS) entry which is preliminary data.</text>
</comment>
<sequence>MILGSDFPISIAPESQHYPIVQFAGDHYYVFWQDLRFYPSDRATMAARINEDGLLLDPEGIVIMRDRTMTVDAAYDGTNFLVVVQDSC</sequence>
<gene>
    <name evidence="1" type="ORF">AMJ87_00395</name>
</gene>
<organism evidence="1 2">
    <name type="scientific">candidate division WOR_3 bacterium SM23_60</name>
    <dbReference type="NCBI Taxonomy" id="1703780"/>
    <lineage>
        <taxon>Bacteria</taxon>
        <taxon>Bacteria division WOR-3</taxon>
    </lineage>
</organism>
<accession>A0A0S8GMY6</accession>
<reference evidence="1 2" key="1">
    <citation type="journal article" date="2015" name="Microbiome">
        <title>Genomic resolution of linkages in carbon, nitrogen, and sulfur cycling among widespread estuary sediment bacteria.</title>
        <authorList>
            <person name="Baker B.J."/>
            <person name="Lazar C.S."/>
            <person name="Teske A.P."/>
            <person name="Dick G.J."/>
        </authorList>
    </citation>
    <scope>NUCLEOTIDE SEQUENCE [LARGE SCALE GENOMIC DNA]</scope>
    <source>
        <strain evidence="1">SM23_60</strain>
    </source>
</reference>